<dbReference type="InterPro" id="IPR010982">
    <property type="entry name" value="Lambda_DNA-bd_dom_sf"/>
</dbReference>
<dbReference type="CDD" id="cd01392">
    <property type="entry name" value="HTH_LacI"/>
    <property type="match status" value="1"/>
</dbReference>
<proteinExistence type="predicted"/>
<dbReference type="PANTHER" id="PTHR30146:SF148">
    <property type="entry name" value="HTH-TYPE TRANSCRIPTIONAL REPRESSOR PURR-RELATED"/>
    <property type="match status" value="1"/>
</dbReference>
<dbReference type="SUPFAM" id="SSF53822">
    <property type="entry name" value="Periplasmic binding protein-like I"/>
    <property type="match status" value="1"/>
</dbReference>
<dbReference type="PANTHER" id="PTHR30146">
    <property type="entry name" value="LACI-RELATED TRANSCRIPTIONAL REPRESSOR"/>
    <property type="match status" value="1"/>
</dbReference>
<evidence type="ECO:0000313" key="6">
    <source>
        <dbReference type="EMBL" id="MBU9722970.1"/>
    </source>
</evidence>
<dbReference type="SMART" id="SM00354">
    <property type="entry name" value="HTH_LACI"/>
    <property type="match status" value="1"/>
</dbReference>
<dbReference type="Gene3D" id="1.10.260.40">
    <property type="entry name" value="lambda repressor-like DNA-binding domains"/>
    <property type="match status" value="1"/>
</dbReference>
<dbReference type="Pfam" id="PF13377">
    <property type="entry name" value="Peripla_BP_3"/>
    <property type="match status" value="1"/>
</dbReference>
<dbReference type="Pfam" id="PF00356">
    <property type="entry name" value="LacI"/>
    <property type="match status" value="1"/>
</dbReference>
<organism evidence="6 7">
    <name type="scientific">Evansella alkalicola</name>
    <dbReference type="NCBI Taxonomy" id="745819"/>
    <lineage>
        <taxon>Bacteria</taxon>
        <taxon>Bacillati</taxon>
        <taxon>Bacillota</taxon>
        <taxon>Bacilli</taxon>
        <taxon>Bacillales</taxon>
        <taxon>Bacillaceae</taxon>
        <taxon>Evansella</taxon>
    </lineage>
</organism>
<evidence type="ECO:0000313" key="7">
    <source>
        <dbReference type="Proteomes" id="UP000790580"/>
    </source>
</evidence>
<dbReference type="SUPFAM" id="SSF47413">
    <property type="entry name" value="lambda repressor-like DNA-binding domains"/>
    <property type="match status" value="1"/>
</dbReference>
<accession>A0ABS6K0T1</accession>
<dbReference type="Proteomes" id="UP000790580">
    <property type="component" value="Unassembled WGS sequence"/>
</dbReference>
<keyword evidence="4" id="KW-0804">Transcription</keyword>
<keyword evidence="1" id="KW-0678">Repressor</keyword>
<evidence type="ECO:0000256" key="2">
    <source>
        <dbReference type="ARBA" id="ARBA00023015"/>
    </source>
</evidence>
<dbReference type="PROSITE" id="PS50932">
    <property type="entry name" value="HTH_LACI_2"/>
    <property type="match status" value="1"/>
</dbReference>
<evidence type="ECO:0000256" key="1">
    <source>
        <dbReference type="ARBA" id="ARBA00022491"/>
    </source>
</evidence>
<dbReference type="Gene3D" id="3.40.50.2300">
    <property type="match status" value="2"/>
</dbReference>
<reference evidence="6 7" key="1">
    <citation type="submission" date="2021-06" db="EMBL/GenBank/DDBJ databases">
        <title>Bacillus sp. RD4P76, an endophyte from a halophyte.</title>
        <authorList>
            <person name="Sun J.-Q."/>
        </authorList>
    </citation>
    <scope>NUCLEOTIDE SEQUENCE [LARGE SCALE GENOMIC DNA]</scope>
    <source>
        <strain evidence="6 7">JCM 17098</strain>
    </source>
</reference>
<dbReference type="InterPro" id="IPR046335">
    <property type="entry name" value="LacI/GalR-like_sensor"/>
</dbReference>
<dbReference type="InterPro" id="IPR028082">
    <property type="entry name" value="Peripla_BP_I"/>
</dbReference>
<dbReference type="CDD" id="cd06267">
    <property type="entry name" value="PBP1_LacI_sugar_binding-like"/>
    <property type="match status" value="1"/>
</dbReference>
<keyword evidence="2" id="KW-0805">Transcription regulation</keyword>
<evidence type="ECO:0000256" key="4">
    <source>
        <dbReference type="ARBA" id="ARBA00023163"/>
    </source>
</evidence>
<sequence length="340" mass="37430">MTTIYDIAKKTGFSISTVSKVLNNYTDVGDKTRKIINDAVKEMGYYPSSSARTLSTKKSWTIGVVNVEKLGLEHPFFSGVIESFMKKVEAAGYDLLFVSDKIGNKSQTYLDHFRYRGVDGVIIVCISKDDPYMDMLIESEIPTVLIDIESRKASVVSSDNHYGSELAVNYLASLGHKKIAHISAEERLLAGAHRLEGFMQAMKKNDLHIQDGYIVSGGVFTIEGGKEAMERLLDLSEPPTAVFAAGDLMALGALMAIRERGLDVPNDISLIGFDDLQMIQYTTPALTSIKQDTALIGRTAATILLEQMNNEDEPQQHVSVKVPVSLVERDSCKKLTPVKN</sequence>
<keyword evidence="3" id="KW-0238">DNA-binding</keyword>
<comment type="caution">
    <text evidence="6">The sequence shown here is derived from an EMBL/GenBank/DDBJ whole genome shotgun (WGS) entry which is preliminary data.</text>
</comment>
<keyword evidence="7" id="KW-1185">Reference proteome</keyword>
<name>A0ABS6K0T1_9BACI</name>
<gene>
    <name evidence="6" type="ORF">KS407_16245</name>
</gene>
<evidence type="ECO:0000256" key="3">
    <source>
        <dbReference type="ARBA" id="ARBA00023125"/>
    </source>
</evidence>
<feature type="domain" description="HTH lacI-type" evidence="5">
    <location>
        <begin position="2"/>
        <end position="56"/>
    </location>
</feature>
<dbReference type="RefSeq" id="WP_088073697.1">
    <property type="nucleotide sequence ID" value="NZ_JAHQCR010000064.1"/>
</dbReference>
<dbReference type="InterPro" id="IPR000843">
    <property type="entry name" value="HTH_LacI"/>
</dbReference>
<evidence type="ECO:0000259" key="5">
    <source>
        <dbReference type="PROSITE" id="PS50932"/>
    </source>
</evidence>
<dbReference type="EMBL" id="JAHQCR010000064">
    <property type="protein sequence ID" value="MBU9722970.1"/>
    <property type="molecule type" value="Genomic_DNA"/>
</dbReference>
<protein>
    <submittedName>
        <fullName evidence="6">LacI family transcriptional regulator</fullName>
    </submittedName>
</protein>